<keyword evidence="2" id="KW-1185">Reference proteome</keyword>
<proteinExistence type="predicted"/>
<accession>A0ACC1PB03</accession>
<dbReference type="Proteomes" id="UP001144978">
    <property type="component" value="Unassembled WGS sequence"/>
</dbReference>
<organism evidence="1 2">
    <name type="scientific">Trametes sanguinea</name>
    <dbReference type="NCBI Taxonomy" id="158606"/>
    <lineage>
        <taxon>Eukaryota</taxon>
        <taxon>Fungi</taxon>
        <taxon>Dikarya</taxon>
        <taxon>Basidiomycota</taxon>
        <taxon>Agaricomycotina</taxon>
        <taxon>Agaricomycetes</taxon>
        <taxon>Polyporales</taxon>
        <taxon>Polyporaceae</taxon>
        <taxon>Trametes</taxon>
    </lineage>
</organism>
<dbReference type="EMBL" id="JANSHE010002783">
    <property type="protein sequence ID" value="KAJ2989507.1"/>
    <property type="molecule type" value="Genomic_DNA"/>
</dbReference>
<gene>
    <name evidence="1" type="ORF">NUW54_g8761</name>
</gene>
<reference evidence="1" key="1">
    <citation type="submission" date="2022-08" db="EMBL/GenBank/DDBJ databases">
        <title>Genome Sequence of Pycnoporus sanguineus.</title>
        <authorList>
            <person name="Buettner E."/>
        </authorList>
    </citation>
    <scope>NUCLEOTIDE SEQUENCE</scope>
    <source>
        <strain evidence="1">CG-C14</strain>
    </source>
</reference>
<comment type="caution">
    <text evidence="1">The sequence shown here is derived from an EMBL/GenBank/DDBJ whole genome shotgun (WGS) entry which is preliminary data.</text>
</comment>
<name>A0ACC1PB03_9APHY</name>
<protein>
    <submittedName>
        <fullName evidence="1">Uncharacterized protein</fullName>
    </submittedName>
</protein>
<evidence type="ECO:0000313" key="2">
    <source>
        <dbReference type="Proteomes" id="UP001144978"/>
    </source>
</evidence>
<evidence type="ECO:0000313" key="1">
    <source>
        <dbReference type="EMBL" id="KAJ2989507.1"/>
    </source>
</evidence>
<sequence>MPPHRPRPEVSAPVLASNRYCSESLLPFLAGSCRRRCPSNLLACALPLSSASVSCSVRAAEGRANRLVSFLARPIKLLRLLPEGGSISFAPTRACAHPSSLFKMGIEGLWKLVEAASERHSLRTLAVREGFEGPRPSRLYTIGVDVSIWIRQLQQTFAVGHAQSGENPELRTFYYRLAMLYERPLHIIFVDDGPARPAVKRMRRLVDAFGFAWFDAAGEAEAELALMNELGVIDAVMTDDSDVLLFGAQVIIRNPSFKRSAADEIVLTRASAVRDLGYTRGDLLLYALLVGSDYDQVGY</sequence>